<evidence type="ECO:0000256" key="6">
    <source>
        <dbReference type="ARBA" id="ARBA00022989"/>
    </source>
</evidence>
<feature type="transmembrane region" description="Helical" evidence="8">
    <location>
        <begin position="313"/>
        <end position="336"/>
    </location>
</feature>
<dbReference type="NCBIfam" id="TIGR00802">
    <property type="entry name" value="nico"/>
    <property type="match status" value="1"/>
</dbReference>
<proteinExistence type="inferred from homology"/>
<evidence type="ECO:0000256" key="8">
    <source>
        <dbReference type="RuleBase" id="RU362101"/>
    </source>
</evidence>
<dbReference type="EMBL" id="JAKLUA010000009">
    <property type="protein sequence ID" value="MCG2670512.1"/>
    <property type="molecule type" value="Genomic_DNA"/>
</dbReference>
<keyword evidence="5 8" id="KW-0812">Transmembrane</keyword>
<feature type="transmembrane region" description="Helical" evidence="8">
    <location>
        <begin position="267"/>
        <end position="293"/>
    </location>
</feature>
<keyword evidence="6 8" id="KW-1133">Transmembrane helix</keyword>
<comment type="subcellular location">
    <subcellularLocation>
        <location evidence="8">Cell membrane</location>
        <topology evidence="8">Multi-pass membrane protein</topology>
    </subcellularLocation>
    <subcellularLocation>
        <location evidence="1">Endomembrane system</location>
        <topology evidence="1">Multi-pass membrane protein</topology>
    </subcellularLocation>
</comment>
<evidence type="ECO:0000256" key="1">
    <source>
        <dbReference type="ARBA" id="ARBA00004127"/>
    </source>
</evidence>
<dbReference type="Proteomes" id="UP001139012">
    <property type="component" value="Unassembled WGS sequence"/>
</dbReference>
<name>A0A9X1RAK6_9BRAD</name>
<protein>
    <recommendedName>
        <fullName evidence="8">Nickel/cobalt efflux system</fullName>
    </recommendedName>
</protein>
<evidence type="ECO:0000256" key="7">
    <source>
        <dbReference type="ARBA" id="ARBA00023136"/>
    </source>
</evidence>
<gene>
    <name evidence="10" type="ORF">L6637_26445</name>
    <name evidence="9" type="ORF">L6654_15580</name>
</gene>
<evidence type="ECO:0000313" key="10">
    <source>
        <dbReference type="EMBL" id="MCG2670512.1"/>
    </source>
</evidence>
<keyword evidence="7 8" id="KW-0472">Membrane</keyword>
<dbReference type="GO" id="GO:0015099">
    <property type="term" value="F:nickel cation transmembrane transporter activity"/>
    <property type="evidence" value="ECO:0007669"/>
    <property type="project" value="UniProtKB-UniRule"/>
</dbReference>
<dbReference type="Pfam" id="PF03824">
    <property type="entry name" value="NicO"/>
    <property type="match status" value="1"/>
</dbReference>
<accession>A0A9X1RAK6</accession>
<dbReference type="PANTHER" id="PTHR31611:SF0">
    <property type="entry name" value="HIGH-AFFINITY NICKEL TRANSPORT PROTEIN NIC1"/>
    <property type="match status" value="1"/>
</dbReference>
<dbReference type="InterPro" id="IPR004688">
    <property type="entry name" value="Ni/Co_transpt"/>
</dbReference>
<dbReference type="AlphaFoldDB" id="A0A9X1RAK6"/>
<comment type="similarity">
    <text evidence="2 8">Belongs to the NiCoT transporter (TC 2.A.52) family.</text>
</comment>
<comment type="caution">
    <text evidence="9">The sequence shown here is derived from an EMBL/GenBank/DDBJ whole genome shotgun (WGS) entry which is preliminary data.</text>
</comment>
<dbReference type="GO" id="GO:0012505">
    <property type="term" value="C:endomembrane system"/>
    <property type="evidence" value="ECO:0007669"/>
    <property type="project" value="UniProtKB-SubCell"/>
</dbReference>
<dbReference type="RefSeq" id="WP_128929507.1">
    <property type="nucleotide sequence ID" value="NZ_JAKLTY010000009.1"/>
</dbReference>
<evidence type="ECO:0000256" key="3">
    <source>
        <dbReference type="ARBA" id="ARBA00022448"/>
    </source>
</evidence>
<evidence type="ECO:0000256" key="4">
    <source>
        <dbReference type="ARBA" id="ARBA00022596"/>
    </source>
</evidence>
<organism evidence="9 12">
    <name type="scientific">Bradyrhizobium zhengyangense</name>
    <dbReference type="NCBI Taxonomy" id="2911009"/>
    <lineage>
        <taxon>Bacteria</taxon>
        <taxon>Pseudomonadati</taxon>
        <taxon>Pseudomonadota</taxon>
        <taxon>Alphaproteobacteria</taxon>
        <taxon>Hyphomicrobiales</taxon>
        <taxon>Nitrobacteraceae</taxon>
        <taxon>Bradyrhizobium</taxon>
    </lineage>
</organism>
<reference evidence="9" key="1">
    <citation type="submission" date="2022-01" db="EMBL/GenBank/DDBJ databases">
        <title>Genome sequnece data of strain Bradyrhizobium sp. nov.</title>
        <authorList>
            <person name="Zhang J."/>
        </authorList>
    </citation>
    <scope>NUCLEOTIDE SEQUENCE</scope>
    <source>
        <strain evidence="10">WYCCWR 12774</strain>
        <strain evidence="9">WYCCWR 13023</strain>
    </source>
</reference>
<keyword evidence="3 8" id="KW-0813">Transport</keyword>
<feature type="transmembrane region" description="Helical" evidence="8">
    <location>
        <begin position="87"/>
        <end position="113"/>
    </location>
</feature>
<dbReference type="EMBL" id="JAKLTY010000009">
    <property type="protein sequence ID" value="MCG2628055.1"/>
    <property type="molecule type" value="Genomic_DNA"/>
</dbReference>
<dbReference type="Proteomes" id="UP001139054">
    <property type="component" value="Unassembled WGS sequence"/>
</dbReference>
<feature type="transmembrane region" description="Helical" evidence="8">
    <location>
        <begin position="20"/>
        <end position="41"/>
    </location>
</feature>
<feature type="transmembrane region" description="Helical" evidence="8">
    <location>
        <begin position="125"/>
        <end position="150"/>
    </location>
</feature>
<evidence type="ECO:0000313" key="9">
    <source>
        <dbReference type="EMBL" id="MCG2628055.1"/>
    </source>
</evidence>
<evidence type="ECO:0000313" key="12">
    <source>
        <dbReference type="Proteomes" id="UP001139054"/>
    </source>
</evidence>
<dbReference type="GO" id="GO:0005886">
    <property type="term" value="C:plasma membrane"/>
    <property type="evidence" value="ECO:0007669"/>
    <property type="project" value="UniProtKB-SubCell"/>
</dbReference>
<evidence type="ECO:0000313" key="11">
    <source>
        <dbReference type="Proteomes" id="UP001139012"/>
    </source>
</evidence>
<keyword evidence="4" id="KW-0533">Nickel</keyword>
<evidence type="ECO:0000256" key="5">
    <source>
        <dbReference type="ARBA" id="ARBA00022692"/>
    </source>
</evidence>
<sequence length="355" mass="37342">MGQVTSRSGLLKGLKLRTVLLLAGLTLTNIAAWGWAVALFAGQPSVMATALLAWVFGLRHAVDADHIAAIDNVVRKLMHAGRASETAGLYFALGHSTIVLASMILLAAGVMTLGGEGLLKNLGGLLGTSVSAVFLLGVAAVNFAIFANLWRTMRAAQASGVYGAQLLDAPLAGSGLLSHLLGPIFRIVTQSWHMYPLGFLFGLSFDTATEIGLLSLSASETARGLSLWQAIVFPALFAAGMSLVDTLDSAFMASAYRWAFVDPARKLWYNLTITGASVAIALFIGSVETLGLISDQLELTGALSSLVDRLKGSQAILGFGVMSLFALAWLASLLLYRVAWKGKTTRTALPTSRAT</sequence>
<keyword evidence="11" id="KW-1185">Reference proteome</keyword>
<evidence type="ECO:0000256" key="2">
    <source>
        <dbReference type="ARBA" id="ARBA00010892"/>
    </source>
</evidence>
<dbReference type="InterPro" id="IPR011541">
    <property type="entry name" value="Ni/Co_transpt_high_affinity"/>
</dbReference>
<dbReference type="PANTHER" id="PTHR31611">
    <property type="entry name" value="HIGH-AFFINITY NICKEL TRANSPORT PROTEIN NIC1"/>
    <property type="match status" value="1"/>
</dbReference>